<dbReference type="Proteomes" id="UP000663828">
    <property type="component" value="Unassembled WGS sequence"/>
</dbReference>
<protein>
    <recommendedName>
        <fullName evidence="3">Inosine/uridine-preferring nucleoside hydrolase domain-containing protein</fullName>
    </recommendedName>
</protein>
<reference evidence="1" key="1">
    <citation type="submission" date="2021-02" db="EMBL/GenBank/DDBJ databases">
        <authorList>
            <person name="Nowell W R."/>
        </authorList>
    </citation>
    <scope>NUCLEOTIDE SEQUENCE</scope>
</reference>
<proteinExistence type="predicted"/>
<evidence type="ECO:0008006" key="3">
    <source>
        <dbReference type="Google" id="ProtNLM"/>
    </source>
</evidence>
<dbReference type="InterPro" id="IPR036452">
    <property type="entry name" value="Ribo_hydro-like"/>
</dbReference>
<sequence length="100" mass="11368">NPVPTILDTDIGTDYDDQMALSFILSNPDGFDLKLVVCSTFNTTARAQIVAKTLAIYGRYNVPIAIGRNTGISSMGEYEWAQNYTLEQFKKRRRNCVRKW</sequence>
<feature type="non-terminal residue" evidence="1">
    <location>
        <position position="1"/>
    </location>
</feature>
<comment type="caution">
    <text evidence="1">The sequence shown here is derived from an EMBL/GenBank/DDBJ whole genome shotgun (WGS) entry which is preliminary data.</text>
</comment>
<keyword evidence="2" id="KW-1185">Reference proteome</keyword>
<dbReference type="Gene3D" id="3.90.245.10">
    <property type="entry name" value="Ribonucleoside hydrolase-like"/>
    <property type="match status" value="1"/>
</dbReference>
<dbReference type="AlphaFoldDB" id="A0A816HJU1"/>
<dbReference type="EMBL" id="CAJNOR010019191">
    <property type="protein sequence ID" value="CAF1689374.1"/>
    <property type="molecule type" value="Genomic_DNA"/>
</dbReference>
<dbReference type="GO" id="GO:0016799">
    <property type="term" value="F:hydrolase activity, hydrolyzing N-glycosyl compounds"/>
    <property type="evidence" value="ECO:0007669"/>
    <property type="project" value="InterPro"/>
</dbReference>
<evidence type="ECO:0000313" key="1">
    <source>
        <dbReference type="EMBL" id="CAF1689374.1"/>
    </source>
</evidence>
<evidence type="ECO:0000313" key="2">
    <source>
        <dbReference type="Proteomes" id="UP000663828"/>
    </source>
</evidence>
<organism evidence="1 2">
    <name type="scientific">Adineta ricciae</name>
    <name type="common">Rotifer</name>
    <dbReference type="NCBI Taxonomy" id="249248"/>
    <lineage>
        <taxon>Eukaryota</taxon>
        <taxon>Metazoa</taxon>
        <taxon>Spiralia</taxon>
        <taxon>Gnathifera</taxon>
        <taxon>Rotifera</taxon>
        <taxon>Eurotatoria</taxon>
        <taxon>Bdelloidea</taxon>
        <taxon>Adinetida</taxon>
        <taxon>Adinetidae</taxon>
        <taxon>Adineta</taxon>
    </lineage>
</organism>
<gene>
    <name evidence="1" type="ORF">XAT740_LOCUS63279</name>
</gene>
<name>A0A816HJU1_ADIRI</name>
<dbReference type="SUPFAM" id="SSF53590">
    <property type="entry name" value="Nucleoside hydrolase"/>
    <property type="match status" value="1"/>
</dbReference>
<accession>A0A816HJU1</accession>